<dbReference type="SUPFAM" id="SSF54637">
    <property type="entry name" value="Thioesterase/thiol ester dehydrase-isomerase"/>
    <property type="match status" value="1"/>
</dbReference>
<dbReference type="Gene3D" id="3.10.129.10">
    <property type="entry name" value="Hotdog Thioesterase"/>
    <property type="match status" value="1"/>
</dbReference>
<dbReference type="RefSeq" id="WP_089035646.1">
    <property type="nucleotide sequence ID" value="NZ_CP022278.1"/>
</dbReference>
<proteinExistence type="predicted"/>
<reference evidence="1 2" key="1">
    <citation type="submission" date="2017-06" db="EMBL/GenBank/DDBJ databases">
        <title>Neisseria chenwenguii sp. nov., isolated from the intestinal contents of Tibetan Plateau Pika in Yushu, Qinghai Province, China.</title>
        <authorList>
            <person name="Zhang G."/>
        </authorList>
    </citation>
    <scope>NUCLEOTIDE SEQUENCE [LARGE SCALE GENOMIC DNA]</scope>
    <source>
        <strain evidence="1 2">10023</strain>
    </source>
</reference>
<dbReference type="AlphaFoldDB" id="A0A220S0N2"/>
<evidence type="ECO:0000313" key="1">
    <source>
        <dbReference type="EMBL" id="ASK26926.1"/>
    </source>
</evidence>
<dbReference type="PIRSF" id="PIRSF020565">
    <property type="entry name" value="3Ho_Ac_ACP_DH_prd"/>
    <property type="match status" value="1"/>
</dbReference>
<accession>A0A220S0N2</accession>
<dbReference type="EMBL" id="CP022278">
    <property type="protein sequence ID" value="ASK26926.1"/>
    <property type="molecule type" value="Genomic_DNA"/>
</dbReference>
<gene>
    <name evidence="1" type="ORF">BG910_03480</name>
</gene>
<dbReference type="Pfam" id="PF22817">
    <property type="entry name" value="ApeP-like"/>
    <property type="match status" value="1"/>
</dbReference>
<dbReference type="Proteomes" id="UP000198238">
    <property type="component" value="Chromosome"/>
</dbReference>
<dbReference type="InterPro" id="IPR016776">
    <property type="entry name" value="ApeP-like_dehydratase"/>
</dbReference>
<dbReference type="OrthoDB" id="9800188at2"/>
<organism evidence="1 2">
    <name type="scientific">Neisseria chenwenguii</name>
    <dbReference type="NCBI Taxonomy" id="1853278"/>
    <lineage>
        <taxon>Bacteria</taxon>
        <taxon>Pseudomonadati</taxon>
        <taxon>Pseudomonadota</taxon>
        <taxon>Betaproteobacteria</taxon>
        <taxon>Neisseriales</taxon>
        <taxon>Neisseriaceae</taxon>
        <taxon>Neisseria</taxon>
    </lineage>
</organism>
<dbReference type="KEGG" id="nei:BG910_03480"/>
<sequence>MVLLDAVTEYSNTHLTATAHIGADHILLRDGAVPCMSGMEIMAQGIGAFAGCMAHNAGKPVKLGFLLGTRKLNLFADTIPIGTQLEVKAAVSTQDASGFGIFDCELRWTDAPDKARPQLPSDGLLIQAALNVYSPKEPPSASSE</sequence>
<name>A0A220S0N2_9NEIS</name>
<protein>
    <submittedName>
        <fullName evidence="1">Thioester dehydrase</fullName>
    </submittedName>
</protein>
<dbReference type="InterPro" id="IPR029069">
    <property type="entry name" value="HotDog_dom_sf"/>
</dbReference>
<evidence type="ECO:0000313" key="2">
    <source>
        <dbReference type="Proteomes" id="UP000198238"/>
    </source>
</evidence>
<keyword evidence="2" id="KW-1185">Reference proteome</keyword>